<dbReference type="SUPFAM" id="SSF49899">
    <property type="entry name" value="Concanavalin A-like lectins/glucanases"/>
    <property type="match status" value="1"/>
</dbReference>
<proteinExistence type="predicted"/>
<dbReference type="InterPro" id="IPR013189">
    <property type="entry name" value="Glyco_hydro_32_C"/>
</dbReference>
<dbReference type="PANTHER" id="PTHR42800:SF3">
    <property type="entry name" value="GLYCOSYL HYDROLASE FAMILY 32 N-TERMINAL DOMAIN-CONTAINING PROTEIN"/>
    <property type="match status" value="1"/>
</dbReference>
<dbReference type="EMBL" id="BART01008370">
    <property type="protein sequence ID" value="GAG53807.1"/>
    <property type="molecule type" value="Genomic_DNA"/>
</dbReference>
<gene>
    <name evidence="2" type="ORF">S01H4_18844</name>
</gene>
<dbReference type="AlphaFoldDB" id="X0Z5Y0"/>
<dbReference type="PANTHER" id="PTHR42800">
    <property type="entry name" value="EXOINULINASE INUD (AFU_ORTHOLOGUE AFUA_5G00480)"/>
    <property type="match status" value="1"/>
</dbReference>
<dbReference type="Gene3D" id="2.60.120.560">
    <property type="entry name" value="Exo-inulinase, domain 1"/>
    <property type="match status" value="1"/>
</dbReference>
<feature type="domain" description="Glycosyl hydrolase family 32 C-terminal" evidence="1">
    <location>
        <begin position="6"/>
        <end position="160"/>
    </location>
</feature>
<protein>
    <recommendedName>
        <fullName evidence="1">Glycosyl hydrolase family 32 C-terminal domain-containing protein</fullName>
    </recommendedName>
</protein>
<reference evidence="2" key="1">
    <citation type="journal article" date="2014" name="Front. Microbiol.">
        <title>High frequency of phylogenetically diverse reductive dehalogenase-homologous genes in deep subseafloor sedimentary metagenomes.</title>
        <authorList>
            <person name="Kawai M."/>
            <person name="Futagami T."/>
            <person name="Toyoda A."/>
            <person name="Takaki Y."/>
            <person name="Nishi S."/>
            <person name="Hori S."/>
            <person name="Arai W."/>
            <person name="Tsubouchi T."/>
            <person name="Morono Y."/>
            <person name="Uchiyama I."/>
            <person name="Ito T."/>
            <person name="Fujiyama A."/>
            <person name="Inagaki F."/>
            <person name="Takami H."/>
        </authorList>
    </citation>
    <scope>NUCLEOTIDE SEQUENCE</scope>
    <source>
        <strain evidence="2">Expedition CK06-06</strain>
    </source>
</reference>
<name>X0Z5Y0_9ZZZZ</name>
<evidence type="ECO:0000259" key="1">
    <source>
        <dbReference type="Pfam" id="PF08244"/>
    </source>
</evidence>
<organism evidence="2">
    <name type="scientific">marine sediment metagenome</name>
    <dbReference type="NCBI Taxonomy" id="412755"/>
    <lineage>
        <taxon>unclassified sequences</taxon>
        <taxon>metagenomes</taxon>
        <taxon>ecological metagenomes</taxon>
    </lineage>
</organism>
<dbReference type="GO" id="GO:0005987">
    <property type="term" value="P:sucrose catabolic process"/>
    <property type="evidence" value="ECO:0007669"/>
    <property type="project" value="TreeGrafter"/>
</dbReference>
<sequence>MEPITELKVLRGKHHQYKNLRVTTTSSSLLKDIQGDCLEIIAQFDPEDAKRFGLKVRCAPDGTEQTLIFYNNASKSLNVNRERSSLNPEVDRYEQGGLFKLASDETLKLHIFMDKSVIEVFADDQVCLTSRIYPSRTNSLGIGLFARGGSMKLKSMDIWEMRSIWE</sequence>
<comment type="caution">
    <text evidence="2">The sequence shown here is derived from an EMBL/GenBank/DDBJ whole genome shotgun (WGS) entry which is preliminary data.</text>
</comment>
<accession>X0Z5Y0</accession>
<dbReference type="GO" id="GO:0005737">
    <property type="term" value="C:cytoplasm"/>
    <property type="evidence" value="ECO:0007669"/>
    <property type="project" value="TreeGrafter"/>
</dbReference>
<dbReference type="Pfam" id="PF08244">
    <property type="entry name" value="Glyco_hydro_32C"/>
    <property type="match status" value="1"/>
</dbReference>
<dbReference type="InterPro" id="IPR013320">
    <property type="entry name" value="ConA-like_dom_sf"/>
</dbReference>
<evidence type="ECO:0000313" key="2">
    <source>
        <dbReference type="EMBL" id="GAG53807.1"/>
    </source>
</evidence>
<dbReference type="GO" id="GO:0004575">
    <property type="term" value="F:sucrose alpha-glucosidase activity"/>
    <property type="evidence" value="ECO:0007669"/>
    <property type="project" value="TreeGrafter"/>
</dbReference>